<dbReference type="SUPFAM" id="SSF63737">
    <property type="entry name" value="Leukotriene A4 hydrolase N-terminal domain"/>
    <property type="match status" value="1"/>
</dbReference>
<evidence type="ECO:0000259" key="13">
    <source>
        <dbReference type="Pfam" id="PF11838"/>
    </source>
</evidence>
<dbReference type="RefSeq" id="XP_052740598.1">
    <property type="nucleotide sequence ID" value="XM_052884638.1"/>
</dbReference>
<keyword evidence="5 10" id="KW-0479">Metal-binding</keyword>
<keyword evidence="8 10" id="KW-0482">Metalloprotease</keyword>
<dbReference type="Pfam" id="PF17900">
    <property type="entry name" value="Peptidase_M1_N"/>
    <property type="match status" value="1"/>
</dbReference>
<evidence type="ECO:0000313" key="15">
    <source>
        <dbReference type="Proteomes" id="UP001652582"/>
    </source>
</evidence>
<dbReference type="Gene3D" id="1.25.50.20">
    <property type="match status" value="1"/>
</dbReference>
<dbReference type="PANTHER" id="PTHR11533:SF290">
    <property type="entry name" value="AMINOPEPTIDASE"/>
    <property type="match status" value="1"/>
</dbReference>
<dbReference type="Pfam" id="PF11838">
    <property type="entry name" value="ERAP1_C"/>
    <property type="match status" value="1"/>
</dbReference>
<accession>A0ABM3LNE4</accession>
<keyword evidence="10" id="KW-0472">Membrane</keyword>
<feature type="domain" description="Peptidase M1 membrane alanine aminopeptidase" evidence="12">
    <location>
        <begin position="267"/>
        <end position="490"/>
    </location>
</feature>
<evidence type="ECO:0000259" key="12">
    <source>
        <dbReference type="Pfam" id="PF01433"/>
    </source>
</evidence>
<dbReference type="InterPro" id="IPR042097">
    <property type="entry name" value="Aminopeptidase_N-like_N_sf"/>
</dbReference>
<dbReference type="InterPro" id="IPR050344">
    <property type="entry name" value="Peptidase_M1_aminopeptidases"/>
</dbReference>
<keyword evidence="6 10" id="KW-0378">Hydrolase</keyword>
<dbReference type="Proteomes" id="UP001652582">
    <property type="component" value="Chromosome 12"/>
</dbReference>
<evidence type="ECO:0000256" key="10">
    <source>
        <dbReference type="RuleBase" id="RU364040"/>
    </source>
</evidence>
<evidence type="ECO:0000256" key="6">
    <source>
        <dbReference type="ARBA" id="ARBA00022801"/>
    </source>
</evidence>
<keyword evidence="3" id="KW-0325">Glycoprotein</keyword>
<dbReference type="Pfam" id="PF01433">
    <property type="entry name" value="Peptidase_M1"/>
    <property type="match status" value="1"/>
</dbReference>
<dbReference type="PANTHER" id="PTHR11533">
    <property type="entry name" value="PROTEASE M1 ZINC METALLOPROTEASE"/>
    <property type="match status" value="1"/>
</dbReference>
<comment type="cofactor">
    <cofactor evidence="10">
        <name>Zn(2+)</name>
        <dbReference type="ChEBI" id="CHEBI:29105"/>
    </cofactor>
    <text evidence="10">Binds 1 zinc ion per subunit.</text>
</comment>
<keyword evidence="10" id="KW-1133">Transmembrane helix</keyword>
<name>A0ABM3LNE4_BICAN</name>
<feature type="domain" description="ERAP1-like C-terminal" evidence="13">
    <location>
        <begin position="572"/>
        <end position="893"/>
    </location>
</feature>
<evidence type="ECO:0000313" key="16">
    <source>
        <dbReference type="RefSeq" id="XP_052740598.1"/>
    </source>
</evidence>
<keyword evidence="9" id="KW-0449">Lipoprotein</keyword>
<feature type="domain" description="Aminopeptidase N-like N-terminal" evidence="14">
    <location>
        <begin position="40"/>
        <end position="228"/>
    </location>
</feature>
<evidence type="ECO:0000256" key="3">
    <source>
        <dbReference type="ARBA" id="ARBA00022622"/>
    </source>
</evidence>
<dbReference type="Gene3D" id="1.10.390.10">
    <property type="entry name" value="Neutral Protease Domain 2"/>
    <property type="match status" value="1"/>
</dbReference>
<dbReference type="InterPro" id="IPR001930">
    <property type="entry name" value="Peptidase_M1"/>
</dbReference>
<dbReference type="CDD" id="cd09601">
    <property type="entry name" value="M1_APN-Q_like"/>
    <property type="match status" value="1"/>
</dbReference>
<dbReference type="Gene3D" id="2.60.40.1730">
    <property type="entry name" value="tricorn interacting facor f3 domain"/>
    <property type="match status" value="1"/>
</dbReference>
<dbReference type="EC" id="3.4.11.-" evidence="10"/>
<proteinExistence type="inferred from homology"/>
<keyword evidence="7 10" id="KW-0862">Zinc</keyword>
<feature type="chain" id="PRO_5045821574" description="Aminopeptidase" evidence="11">
    <location>
        <begin position="16"/>
        <end position="939"/>
    </location>
</feature>
<organism evidence="15 16">
    <name type="scientific">Bicyclus anynana</name>
    <name type="common">Squinting bush brown butterfly</name>
    <dbReference type="NCBI Taxonomy" id="110368"/>
    <lineage>
        <taxon>Eukaryota</taxon>
        <taxon>Metazoa</taxon>
        <taxon>Ecdysozoa</taxon>
        <taxon>Arthropoda</taxon>
        <taxon>Hexapoda</taxon>
        <taxon>Insecta</taxon>
        <taxon>Pterygota</taxon>
        <taxon>Neoptera</taxon>
        <taxon>Endopterygota</taxon>
        <taxon>Lepidoptera</taxon>
        <taxon>Glossata</taxon>
        <taxon>Ditrysia</taxon>
        <taxon>Papilionoidea</taxon>
        <taxon>Nymphalidae</taxon>
        <taxon>Satyrinae</taxon>
        <taxon>Satyrini</taxon>
        <taxon>Mycalesina</taxon>
        <taxon>Bicyclus</taxon>
    </lineage>
</organism>
<evidence type="ECO:0000256" key="8">
    <source>
        <dbReference type="ARBA" id="ARBA00023049"/>
    </source>
</evidence>
<evidence type="ECO:0000256" key="2">
    <source>
        <dbReference type="ARBA" id="ARBA00010136"/>
    </source>
</evidence>
<dbReference type="Gene3D" id="2.60.40.1910">
    <property type="match status" value="1"/>
</dbReference>
<keyword evidence="15" id="KW-1185">Reference proteome</keyword>
<reference evidence="16" key="1">
    <citation type="submission" date="2025-08" db="UniProtKB">
        <authorList>
            <consortium name="RefSeq"/>
        </authorList>
    </citation>
    <scope>IDENTIFICATION</scope>
</reference>
<dbReference type="GeneID" id="112054476"/>
<keyword evidence="11" id="KW-0732">Signal</keyword>
<gene>
    <name evidence="16" type="primary">LOC112054476</name>
</gene>
<evidence type="ECO:0000256" key="11">
    <source>
        <dbReference type="SAM" id="SignalP"/>
    </source>
</evidence>
<comment type="subcellular location">
    <subcellularLocation>
        <location evidence="1">Cell membrane</location>
        <topology evidence="1">Lipid-anchor</topology>
        <topology evidence="1">GPI-anchor</topology>
    </subcellularLocation>
</comment>
<keyword evidence="10" id="KW-0031">Aminopeptidase</keyword>
<feature type="transmembrane region" description="Helical" evidence="10">
    <location>
        <begin position="919"/>
        <end position="937"/>
    </location>
</feature>
<evidence type="ECO:0000256" key="9">
    <source>
        <dbReference type="ARBA" id="ARBA00023288"/>
    </source>
</evidence>
<protein>
    <recommendedName>
        <fullName evidence="10">Aminopeptidase</fullName>
        <ecNumber evidence="10">3.4.11.-</ecNumber>
    </recommendedName>
</protein>
<dbReference type="InterPro" id="IPR034016">
    <property type="entry name" value="M1_APN-typ"/>
</dbReference>
<dbReference type="SUPFAM" id="SSF55486">
    <property type="entry name" value="Metalloproteases ('zincins'), catalytic domain"/>
    <property type="match status" value="1"/>
</dbReference>
<evidence type="ECO:0000256" key="7">
    <source>
        <dbReference type="ARBA" id="ARBA00022833"/>
    </source>
</evidence>
<evidence type="ECO:0000256" key="5">
    <source>
        <dbReference type="ARBA" id="ARBA00022723"/>
    </source>
</evidence>
<evidence type="ECO:0000259" key="14">
    <source>
        <dbReference type="Pfam" id="PF17900"/>
    </source>
</evidence>
<comment type="similarity">
    <text evidence="2 10">Belongs to the peptidase M1 family.</text>
</comment>
<keyword evidence="10" id="KW-0812">Transmembrane</keyword>
<feature type="signal peptide" evidence="11">
    <location>
        <begin position="1"/>
        <end position="15"/>
    </location>
</feature>
<sequence>MFSLIFLSLLASGWAFTVPLSTENEPIPDEAYVLPGTSFPSLYDVRLFLDPDNEEYFTGDVAIRIFPTVNTSVIVLHAMAMDIINIELTDDFNQNINITYTLATDDTHFLTVNASVPLNIMSPYNLKIEYTGTYATNMFGIYVSTYERPGEGTIKLITSQLQPTFARRAFPCYDEPRYKAVFKTTIYAPPKYKTVRYNMPLRNDLSKPEVDGFTKYEFQDTVLQSTYLLAYLVSDFDHVTNENDENPIFSKPFRVYTRPELNDTAVFALEFGQKNLLAFENYTQFDYVLPKFDKAAVPDFAAGAMENWGLVIYREVALLVQEGVTTTATKQNVGRIICHENLHMWFGNEVSPVSWTYTWLNEGFANFFENYGTDFVLPEWRMMDQYVLLLQNVLQNDAVLTINPMTHPVFTPSQIISTFNAVAYQKSGSVIRMMQHFLTAPVFQQGLIYYLANNSRRAVVPAELYVHLQQALDESDHNLPWSVATIMARWTTQGGFPVLTVRRSAPTAESISISQQRFLTNPSLSSSTTWHVPVNWVLSTDPDFSDTKPQAWVLPTGPALAVDIPGLSNATWFIVNKQQASYYRVNYDNQNWRALANVLFTSHNIIHLLNRAQIVDDVFNMARNGRTSYSNAFDVSRYLVNETDYIPWGSANSAFTYLDTVLSGSPAYNLFKAYILDLTAPSYARLGFLAKENEEHVTPYHRNIILNLNCRLGNELCVNQSQEMLQELRNNPTQRLNPDIQTTVFCSGLRGGSAENFDFLWNRYLNSQDSSEQSILLNALGCTSNDTLRSFYLNQVIAEDSKVREQDRHTILVATINASPANMEAGLEFVVQNFAAIQPRVQGLTGTTNILNALARRLTTPAHLVKIEAFAAQHDAIFTAGERASINDIRENIGASIVWSTRNFDFVHSWLRTNYGSNANIVTSGFLIIISIFVTLYNR</sequence>
<dbReference type="InterPro" id="IPR024571">
    <property type="entry name" value="ERAP1-like_C_dom"/>
</dbReference>
<evidence type="ECO:0000256" key="1">
    <source>
        <dbReference type="ARBA" id="ARBA00004609"/>
    </source>
</evidence>
<dbReference type="InterPro" id="IPR027268">
    <property type="entry name" value="Peptidase_M4/M1_CTD_sf"/>
</dbReference>
<dbReference type="PRINTS" id="PR00756">
    <property type="entry name" value="ALADIPTASE"/>
</dbReference>
<keyword evidence="3" id="KW-0336">GPI-anchor</keyword>
<dbReference type="InterPro" id="IPR014782">
    <property type="entry name" value="Peptidase_M1_dom"/>
</dbReference>
<keyword evidence="4 10" id="KW-0645">Protease</keyword>
<evidence type="ECO:0000256" key="4">
    <source>
        <dbReference type="ARBA" id="ARBA00022670"/>
    </source>
</evidence>
<dbReference type="InterPro" id="IPR045357">
    <property type="entry name" value="Aminopeptidase_N-like_N"/>
</dbReference>